<dbReference type="CDD" id="cd01651">
    <property type="entry name" value="RT_G2_intron"/>
    <property type="match status" value="1"/>
</dbReference>
<dbReference type="PANTHER" id="PTHR34047:SF8">
    <property type="entry name" value="PROTEIN YKFC"/>
    <property type="match status" value="1"/>
</dbReference>
<dbReference type="InterPro" id="IPR000477">
    <property type="entry name" value="RT_dom"/>
</dbReference>
<evidence type="ECO:0000259" key="3">
    <source>
        <dbReference type="Pfam" id="PF00078"/>
    </source>
</evidence>
<feature type="region of interest" description="Disordered" evidence="2">
    <location>
        <begin position="63"/>
        <end position="107"/>
    </location>
</feature>
<comment type="caution">
    <text evidence="4">The sequence shown here is derived from an EMBL/GenBank/DDBJ whole genome shotgun (WGS) entry which is preliminary data.</text>
</comment>
<dbReference type="EMBL" id="LLXX01000207">
    <property type="protein sequence ID" value="KRQ95032.1"/>
    <property type="molecule type" value="Genomic_DNA"/>
</dbReference>
<reference evidence="4 5" key="1">
    <citation type="submission" date="2014-03" db="EMBL/GenBank/DDBJ databases">
        <title>Bradyrhizobium valentinum sp. nov., isolated from effective nodules of Lupinus mariae-josephae, a lupine endemic of basic-lime soils in Eastern Spain.</title>
        <authorList>
            <person name="Duran D."/>
            <person name="Rey L."/>
            <person name="Navarro A."/>
            <person name="Busquets A."/>
            <person name="Imperial J."/>
            <person name="Ruiz-Argueso T."/>
        </authorList>
    </citation>
    <scope>NUCLEOTIDE SEQUENCE [LARGE SCALE GENOMIC DNA]</scope>
    <source>
        <strain evidence="4 5">LmjM3</strain>
    </source>
</reference>
<dbReference type="InterPro" id="IPR043502">
    <property type="entry name" value="DNA/RNA_pol_sf"/>
</dbReference>
<dbReference type="PANTHER" id="PTHR34047">
    <property type="entry name" value="NUCLEAR INTRON MATURASE 1, MITOCHONDRIAL-RELATED"/>
    <property type="match status" value="1"/>
</dbReference>
<sequence>MDGTKGNADSQSTVRTQSRKAVSQARAHIREAVNRNKKEKPTVLLHQVSADCLRAAYLAEEARSRRHRSGDVGPVRGEPQGESERPSPPSPDRSVSNVADASDLHSEGGWQATSARIAAIEDKSVQAAVVMILTPIYEAEFLGFSYGFRPERSQHGALDALAYGIKGRNVRWVLDADIRSFFDTISHTWLVRFIEHRIGDKRIVRLIRDAAGCGDLTVACEPSTSTVSTICGSTRGAC</sequence>
<feature type="domain" description="Reverse transcriptase" evidence="3">
    <location>
        <begin position="115"/>
        <end position="201"/>
    </location>
</feature>
<dbReference type="SUPFAM" id="SSF56672">
    <property type="entry name" value="DNA/RNA polymerases"/>
    <property type="match status" value="1"/>
</dbReference>
<dbReference type="InterPro" id="IPR051083">
    <property type="entry name" value="GrpII_Intron_Splice-Mob/Def"/>
</dbReference>
<dbReference type="AlphaFoldDB" id="A0A0R3KH46"/>
<feature type="compositionally biased region" description="Polar residues" evidence="2">
    <location>
        <begin position="7"/>
        <end position="21"/>
    </location>
</feature>
<evidence type="ECO:0000313" key="5">
    <source>
        <dbReference type="Proteomes" id="UP000051913"/>
    </source>
</evidence>
<proteinExistence type="inferred from homology"/>
<evidence type="ECO:0000256" key="2">
    <source>
        <dbReference type="SAM" id="MobiDB-lite"/>
    </source>
</evidence>
<gene>
    <name evidence="4" type="ORF">CP49_32615</name>
</gene>
<dbReference type="Proteomes" id="UP000051913">
    <property type="component" value="Unassembled WGS sequence"/>
</dbReference>
<feature type="compositionally biased region" description="Basic and acidic residues" evidence="2">
    <location>
        <begin position="28"/>
        <end position="41"/>
    </location>
</feature>
<protein>
    <recommendedName>
        <fullName evidence="3">Reverse transcriptase domain-containing protein</fullName>
    </recommendedName>
</protein>
<keyword evidence="5" id="KW-1185">Reference proteome</keyword>
<comment type="similarity">
    <text evidence="1">Belongs to the bacterial reverse transcriptase family.</text>
</comment>
<evidence type="ECO:0000313" key="4">
    <source>
        <dbReference type="EMBL" id="KRQ95032.1"/>
    </source>
</evidence>
<feature type="region of interest" description="Disordered" evidence="2">
    <location>
        <begin position="1"/>
        <end position="45"/>
    </location>
</feature>
<evidence type="ECO:0000256" key="1">
    <source>
        <dbReference type="ARBA" id="ARBA00034120"/>
    </source>
</evidence>
<organism evidence="4 5">
    <name type="scientific">Bradyrhizobium valentinum</name>
    <dbReference type="NCBI Taxonomy" id="1518501"/>
    <lineage>
        <taxon>Bacteria</taxon>
        <taxon>Pseudomonadati</taxon>
        <taxon>Pseudomonadota</taxon>
        <taxon>Alphaproteobacteria</taxon>
        <taxon>Hyphomicrobiales</taxon>
        <taxon>Nitrobacteraceae</taxon>
        <taxon>Bradyrhizobium</taxon>
    </lineage>
</organism>
<name>A0A0R3KH46_9BRAD</name>
<dbReference type="Pfam" id="PF00078">
    <property type="entry name" value="RVT_1"/>
    <property type="match status" value="1"/>
</dbReference>
<accession>A0A0R3KH46</accession>